<evidence type="ECO:0000256" key="4">
    <source>
        <dbReference type="ARBA" id="ARBA00022989"/>
    </source>
</evidence>
<dbReference type="InterPro" id="IPR042217">
    <property type="entry name" value="T4SS_VirB10/TrbI"/>
</dbReference>
<dbReference type="GO" id="GO:0016020">
    <property type="term" value="C:membrane"/>
    <property type="evidence" value="ECO:0007669"/>
    <property type="project" value="UniProtKB-SubCell"/>
</dbReference>
<protein>
    <submittedName>
        <fullName evidence="8">Conjugal transfer protein TrbI</fullName>
    </submittedName>
</protein>
<dbReference type="Gene3D" id="2.40.128.260">
    <property type="entry name" value="Type IV secretion system, VirB10/TraB/TrbI"/>
    <property type="match status" value="1"/>
</dbReference>
<keyword evidence="5 7" id="KW-0472">Membrane</keyword>
<evidence type="ECO:0000256" key="2">
    <source>
        <dbReference type="ARBA" id="ARBA00010265"/>
    </source>
</evidence>
<dbReference type="InterPro" id="IPR005498">
    <property type="entry name" value="T4SS_VirB10/TraB/TrbI"/>
</dbReference>
<dbReference type="CDD" id="cd16429">
    <property type="entry name" value="VirB10"/>
    <property type="match status" value="1"/>
</dbReference>
<name>A0A154W1J1_9PROT</name>
<dbReference type="Pfam" id="PF03743">
    <property type="entry name" value="TrbI"/>
    <property type="match status" value="1"/>
</dbReference>
<sequence>MADQAEPRSTPPKSDPESLTLRARPRPVTRFSRKVLIAGAALGSAAILGATLVALDPPTFREERRGDELYSTERKPTAEGLAELPSDYGDMPKPTPELGPPLPGDVGPPVVDMERDLGVAPPSVPAFRPDPEADAARAERLRLAQQARKARESEVFFQISARQGTTDAAANPGTGQGASDPYVDGSDDQSRLALDPARDQNHQGRKLDFLNQRVDDAVYNPHPLQDPVSPYVVMAGTAIQASLVTGINSDLPGLVIAQVTGNVYDTPTGRHLLIPQGARLIGEYDSVVAFGQSRALVIWNRIVMPDGSSIVIENLPATDTAGYAGLEDEVDYHTWRLIAGVALSTLLGVGTELTFGEEEGNLLRAIRESAQRDANRAGQRITERNLNIQPTITVRPGWPLRVIVHKDLVLRPYRG</sequence>
<feature type="region of interest" description="Disordered" evidence="6">
    <location>
        <begin position="59"/>
        <end position="107"/>
    </location>
</feature>
<keyword evidence="4 7" id="KW-1133">Transmembrane helix</keyword>
<keyword evidence="9" id="KW-1185">Reference proteome</keyword>
<proteinExistence type="inferred from homology"/>
<dbReference type="STRING" id="580166.AUP43_02310"/>
<evidence type="ECO:0000256" key="3">
    <source>
        <dbReference type="ARBA" id="ARBA00022692"/>
    </source>
</evidence>
<feature type="region of interest" description="Disordered" evidence="6">
    <location>
        <begin position="163"/>
        <end position="203"/>
    </location>
</feature>
<feature type="compositionally biased region" description="Pro residues" evidence="6">
    <location>
        <begin position="93"/>
        <end position="103"/>
    </location>
</feature>
<dbReference type="OrthoDB" id="9807354at2"/>
<comment type="similarity">
    <text evidence="2">Belongs to the TrbI/VirB10 family.</text>
</comment>
<keyword evidence="3 7" id="KW-0812">Transmembrane</keyword>
<feature type="region of interest" description="Disordered" evidence="6">
    <location>
        <begin position="1"/>
        <end position="26"/>
    </location>
</feature>
<evidence type="ECO:0000313" key="9">
    <source>
        <dbReference type="Proteomes" id="UP000076400"/>
    </source>
</evidence>
<feature type="compositionally biased region" description="Basic and acidic residues" evidence="6">
    <location>
        <begin position="59"/>
        <end position="77"/>
    </location>
</feature>
<dbReference type="AlphaFoldDB" id="A0A154W1J1"/>
<comment type="caution">
    <text evidence="8">The sequence shown here is derived from an EMBL/GenBank/DDBJ whole genome shotgun (WGS) entry which is preliminary data.</text>
</comment>
<dbReference type="RefSeq" id="WP_067556966.1">
    <property type="nucleotide sequence ID" value="NZ_LPXN01000116.1"/>
</dbReference>
<comment type="subcellular location">
    <subcellularLocation>
        <location evidence="1">Membrane</location>
        <topology evidence="1">Single-pass membrane protein</topology>
    </subcellularLocation>
</comment>
<reference evidence="8 9" key="1">
    <citation type="submission" date="2015-12" db="EMBL/GenBank/DDBJ databases">
        <title>Genome sequence of Oceanibaculum pacificum MCCC 1A02656.</title>
        <authorList>
            <person name="Lu L."/>
            <person name="Lai Q."/>
            <person name="Shao Z."/>
            <person name="Qian P."/>
        </authorList>
    </citation>
    <scope>NUCLEOTIDE SEQUENCE [LARGE SCALE GENOMIC DNA]</scope>
    <source>
        <strain evidence="8 9">MCCC 1A02656</strain>
    </source>
</reference>
<evidence type="ECO:0000313" key="8">
    <source>
        <dbReference type="EMBL" id="KZD07376.1"/>
    </source>
</evidence>
<feature type="transmembrane region" description="Helical" evidence="7">
    <location>
        <begin position="35"/>
        <end position="55"/>
    </location>
</feature>
<gene>
    <name evidence="8" type="ORF">AUP43_02310</name>
</gene>
<organism evidence="8 9">
    <name type="scientific">Oceanibaculum pacificum</name>
    <dbReference type="NCBI Taxonomy" id="580166"/>
    <lineage>
        <taxon>Bacteria</taxon>
        <taxon>Pseudomonadati</taxon>
        <taxon>Pseudomonadota</taxon>
        <taxon>Alphaproteobacteria</taxon>
        <taxon>Rhodospirillales</taxon>
        <taxon>Oceanibaculaceae</taxon>
        <taxon>Oceanibaculum</taxon>
    </lineage>
</organism>
<evidence type="ECO:0000256" key="1">
    <source>
        <dbReference type="ARBA" id="ARBA00004167"/>
    </source>
</evidence>
<dbReference type="EMBL" id="LPXN01000116">
    <property type="protein sequence ID" value="KZD07376.1"/>
    <property type="molecule type" value="Genomic_DNA"/>
</dbReference>
<evidence type="ECO:0000256" key="7">
    <source>
        <dbReference type="SAM" id="Phobius"/>
    </source>
</evidence>
<dbReference type="Proteomes" id="UP000076400">
    <property type="component" value="Unassembled WGS sequence"/>
</dbReference>
<evidence type="ECO:0000256" key="5">
    <source>
        <dbReference type="ARBA" id="ARBA00023136"/>
    </source>
</evidence>
<accession>A0A154W1J1</accession>
<evidence type="ECO:0000256" key="6">
    <source>
        <dbReference type="SAM" id="MobiDB-lite"/>
    </source>
</evidence>